<dbReference type="Proteomes" id="UP001055439">
    <property type="component" value="Chromosome 8"/>
</dbReference>
<proteinExistence type="predicted"/>
<dbReference type="AlphaFoldDB" id="A0A9E7HTR9"/>
<feature type="compositionally biased region" description="Basic residues" evidence="1">
    <location>
        <begin position="16"/>
        <end position="34"/>
    </location>
</feature>
<feature type="compositionally biased region" description="Basic and acidic residues" evidence="1">
    <location>
        <begin position="55"/>
        <end position="68"/>
    </location>
</feature>
<evidence type="ECO:0000256" key="1">
    <source>
        <dbReference type="SAM" id="MobiDB-lite"/>
    </source>
</evidence>
<name>A0A9E7HTR9_9LILI</name>
<protein>
    <submittedName>
        <fullName evidence="2">Uncharacterized protein</fullName>
    </submittedName>
</protein>
<evidence type="ECO:0000313" key="2">
    <source>
        <dbReference type="EMBL" id="URE36943.1"/>
    </source>
</evidence>
<reference evidence="2" key="1">
    <citation type="submission" date="2022-05" db="EMBL/GenBank/DDBJ databases">
        <title>The Musa troglodytarum L. genome provides insights into the mechanism of non-climacteric behaviour and enrichment of carotenoids.</title>
        <authorList>
            <person name="Wang J."/>
        </authorList>
    </citation>
    <scope>NUCLEOTIDE SEQUENCE</scope>
    <source>
        <tissue evidence="2">Leaf</tissue>
    </source>
</reference>
<accession>A0A9E7HTR9</accession>
<feature type="compositionally biased region" description="Basic and acidic residues" evidence="1">
    <location>
        <begin position="1"/>
        <end position="15"/>
    </location>
</feature>
<gene>
    <name evidence="2" type="ORF">MUK42_22806</name>
</gene>
<feature type="region of interest" description="Disordered" evidence="1">
    <location>
        <begin position="87"/>
        <end position="106"/>
    </location>
</feature>
<sequence>MYLKQQQRERRDRTAAARKGRVALRCPQRARARRSASPPRTYDDPKLGGVGDRGTPNERPRLHNEEHMGAVCPHRVHRSVIHTTYACGRDAHPSNPLVHRSERCRR</sequence>
<organism evidence="2 3">
    <name type="scientific">Musa troglodytarum</name>
    <name type="common">fe'i banana</name>
    <dbReference type="NCBI Taxonomy" id="320322"/>
    <lineage>
        <taxon>Eukaryota</taxon>
        <taxon>Viridiplantae</taxon>
        <taxon>Streptophyta</taxon>
        <taxon>Embryophyta</taxon>
        <taxon>Tracheophyta</taxon>
        <taxon>Spermatophyta</taxon>
        <taxon>Magnoliopsida</taxon>
        <taxon>Liliopsida</taxon>
        <taxon>Zingiberales</taxon>
        <taxon>Musaceae</taxon>
        <taxon>Musa</taxon>
    </lineage>
</organism>
<feature type="region of interest" description="Disordered" evidence="1">
    <location>
        <begin position="1"/>
        <end position="70"/>
    </location>
</feature>
<dbReference type="EMBL" id="CP097510">
    <property type="protein sequence ID" value="URE36943.1"/>
    <property type="molecule type" value="Genomic_DNA"/>
</dbReference>
<evidence type="ECO:0000313" key="3">
    <source>
        <dbReference type="Proteomes" id="UP001055439"/>
    </source>
</evidence>
<keyword evidence="3" id="KW-1185">Reference proteome</keyword>